<dbReference type="EMBL" id="CP070496">
    <property type="protein sequence ID" value="QSB06474.1"/>
    <property type="molecule type" value="Genomic_DNA"/>
</dbReference>
<dbReference type="PANTHER" id="PTHR43833">
    <property type="entry name" value="POTASSIUM CHANNEL PROTEIN 2-RELATED-RELATED"/>
    <property type="match status" value="1"/>
</dbReference>
<dbReference type="GO" id="GO:0008324">
    <property type="term" value="F:monoatomic cation transmembrane transporter activity"/>
    <property type="evidence" value="ECO:0007669"/>
    <property type="project" value="InterPro"/>
</dbReference>
<dbReference type="InterPro" id="IPR003148">
    <property type="entry name" value="RCK_N"/>
</dbReference>
<evidence type="ECO:0000256" key="2">
    <source>
        <dbReference type="SAM" id="Phobius"/>
    </source>
</evidence>
<comment type="subcellular location">
    <subcellularLocation>
        <location evidence="1">Cell membrane</location>
        <topology evidence="1">Multi-pass membrane protein</topology>
    </subcellularLocation>
</comment>
<evidence type="ECO:0000259" key="4">
    <source>
        <dbReference type="PROSITE" id="PS51202"/>
    </source>
</evidence>
<dbReference type="SUPFAM" id="SSF116726">
    <property type="entry name" value="TrkA C-terminal domain-like"/>
    <property type="match status" value="2"/>
</dbReference>
<evidence type="ECO:0000313" key="5">
    <source>
        <dbReference type="EMBL" id="QSB06474.1"/>
    </source>
</evidence>
<dbReference type="InterPro" id="IPR036291">
    <property type="entry name" value="NAD(P)-bd_dom_sf"/>
</dbReference>
<evidence type="ECO:0000256" key="1">
    <source>
        <dbReference type="ARBA" id="ARBA00004651"/>
    </source>
</evidence>
<dbReference type="Gene3D" id="1.10.287.70">
    <property type="match status" value="1"/>
</dbReference>
<keyword evidence="2" id="KW-1133">Transmembrane helix</keyword>
<proteinExistence type="predicted"/>
<dbReference type="PROSITE" id="PS51202">
    <property type="entry name" value="RCK_C"/>
    <property type="match status" value="1"/>
</dbReference>
<reference evidence="5" key="1">
    <citation type="submission" date="2021-02" db="EMBL/GenBank/DDBJ databases">
        <title>Natronoglycomyces albus gen. nov., sp. nov, a haloalkaliphilic actinobacterium from a soda solonchak soil.</title>
        <authorList>
            <person name="Sorokin D.Y."/>
            <person name="Khijniak T.V."/>
            <person name="Zakharycheva A.P."/>
            <person name="Boueva O.V."/>
            <person name="Ariskina E.V."/>
            <person name="Hahnke R.L."/>
            <person name="Bunk B."/>
            <person name="Sproer C."/>
            <person name="Schumann P."/>
            <person name="Evtushenko L.I."/>
            <person name="Kublanov I.V."/>
        </authorList>
    </citation>
    <scope>NUCLEOTIDE SEQUENCE</scope>
    <source>
        <strain evidence="5">DSM 106290</strain>
    </source>
</reference>
<accession>A0A895XM95</accession>
<dbReference type="RefSeq" id="WP_213172485.1">
    <property type="nucleotide sequence ID" value="NZ_CP070496.1"/>
</dbReference>
<dbReference type="PROSITE" id="PS51201">
    <property type="entry name" value="RCK_N"/>
    <property type="match status" value="1"/>
</dbReference>
<dbReference type="AlphaFoldDB" id="A0A895XM95"/>
<dbReference type="Gene3D" id="3.30.70.1450">
    <property type="entry name" value="Regulator of K+ conductance, C-terminal domain"/>
    <property type="match status" value="2"/>
</dbReference>
<dbReference type="PANTHER" id="PTHR43833:SF9">
    <property type="entry name" value="POTASSIUM CHANNEL PROTEIN YUGO-RELATED"/>
    <property type="match status" value="1"/>
</dbReference>
<dbReference type="InterPro" id="IPR050721">
    <property type="entry name" value="Trk_Ktr_HKT_K-transport"/>
</dbReference>
<dbReference type="Proteomes" id="UP000662939">
    <property type="component" value="Chromosome"/>
</dbReference>
<dbReference type="KEGG" id="nav:JQS30_06115"/>
<keyword evidence="2" id="KW-0812">Transmembrane</keyword>
<dbReference type="Pfam" id="PF02080">
    <property type="entry name" value="TrkA_C"/>
    <property type="match status" value="1"/>
</dbReference>
<keyword evidence="2" id="KW-0472">Membrane</keyword>
<protein>
    <submittedName>
        <fullName evidence="5">NAD-binding protein</fullName>
    </submittedName>
</protein>
<sequence length="569" mass="61967">MLGEAVTWMLTKFQRWETRLVVTIFTALLVMMTVHTVVFHYLMSLEGRSYSWVSGFYWTVSTMSTLGFGDITFVSDLGRIYSIFVVFTGALFIFILLPFVVVRLIIAPWLRQQEDARAPRRAPGDMRGHIVLTSLDSISQALIARARRAQVPYVVIVDQPKTAIAMGHIGYKTMVGPLDSPRTYVRAGIERAAMVTATLPDTTNTNIAFTVREIDQNVVISVTADREASVDVLGLAGSTQVIQLASYLGSAMAHRVLGTSGRTHVLGQYGATIIAEAGVIGTELVGRQLGDIAAESYCGIRILAVIEHGQLEAPLPNTVITDHSSLILAGTDSQLHAYEKAYAVPHKVEQPVIIVGGGRVGRAAARTLADLGVPHVVIERQEGRVPASTPMVLGDAAEISVLNEAGFDEASAVLVTTHEDDMNVYLALYCRRLRSDVQIVARAVDESNVSTLRRAGADGVLSYAAIGATAMWNALNIGRRIVVVEGIELFEVPVTPHLIGQRLHDLDIFHETGCYIVAAMSTGGDFLDADSVISAQNTASVLVMGNRHDELKFRKRYVKQRAHRSPRRP</sequence>
<feature type="domain" description="RCK C-terminal" evidence="4">
    <location>
        <begin position="261"/>
        <end position="344"/>
    </location>
</feature>
<dbReference type="Gene3D" id="3.40.50.720">
    <property type="entry name" value="NAD(P)-binding Rossmann-like Domain"/>
    <property type="match status" value="2"/>
</dbReference>
<dbReference type="InterPro" id="IPR036721">
    <property type="entry name" value="RCK_C_sf"/>
</dbReference>
<feature type="transmembrane region" description="Helical" evidence="2">
    <location>
        <begin position="20"/>
        <end position="43"/>
    </location>
</feature>
<feature type="transmembrane region" description="Helical" evidence="2">
    <location>
        <begin position="55"/>
        <end position="74"/>
    </location>
</feature>
<name>A0A895XM95_9ACTN</name>
<dbReference type="GO" id="GO:0005886">
    <property type="term" value="C:plasma membrane"/>
    <property type="evidence" value="ECO:0007669"/>
    <property type="project" value="UniProtKB-SubCell"/>
</dbReference>
<dbReference type="GO" id="GO:0006813">
    <property type="term" value="P:potassium ion transport"/>
    <property type="evidence" value="ECO:0007669"/>
    <property type="project" value="InterPro"/>
</dbReference>
<feature type="domain" description="RCK N-terminal" evidence="3">
    <location>
        <begin position="349"/>
        <end position="461"/>
    </location>
</feature>
<gene>
    <name evidence="5" type="ORF">JQS30_06115</name>
</gene>
<dbReference type="InterPro" id="IPR006037">
    <property type="entry name" value="RCK_C"/>
</dbReference>
<evidence type="ECO:0000313" key="6">
    <source>
        <dbReference type="Proteomes" id="UP000662939"/>
    </source>
</evidence>
<dbReference type="InterPro" id="IPR013099">
    <property type="entry name" value="K_chnl_dom"/>
</dbReference>
<evidence type="ECO:0000259" key="3">
    <source>
        <dbReference type="PROSITE" id="PS51201"/>
    </source>
</evidence>
<dbReference type="Pfam" id="PF07885">
    <property type="entry name" value="Ion_trans_2"/>
    <property type="match status" value="1"/>
</dbReference>
<organism evidence="5 6">
    <name type="scientific">Natronoglycomyces albus</name>
    <dbReference type="NCBI Taxonomy" id="2811108"/>
    <lineage>
        <taxon>Bacteria</taxon>
        <taxon>Bacillati</taxon>
        <taxon>Actinomycetota</taxon>
        <taxon>Actinomycetes</taxon>
        <taxon>Glycomycetales</taxon>
        <taxon>Glycomycetaceae</taxon>
        <taxon>Natronoglycomyces</taxon>
    </lineage>
</organism>
<dbReference type="SUPFAM" id="SSF51735">
    <property type="entry name" value="NAD(P)-binding Rossmann-fold domains"/>
    <property type="match status" value="2"/>
</dbReference>
<keyword evidence="6" id="KW-1185">Reference proteome</keyword>
<dbReference type="Pfam" id="PF02254">
    <property type="entry name" value="TrkA_N"/>
    <property type="match status" value="2"/>
</dbReference>
<dbReference type="SUPFAM" id="SSF81324">
    <property type="entry name" value="Voltage-gated potassium channels"/>
    <property type="match status" value="1"/>
</dbReference>
<feature type="transmembrane region" description="Helical" evidence="2">
    <location>
        <begin position="80"/>
        <end position="106"/>
    </location>
</feature>